<evidence type="ECO:0000256" key="1">
    <source>
        <dbReference type="SAM" id="MobiDB-lite"/>
    </source>
</evidence>
<feature type="compositionally biased region" description="Pro residues" evidence="1">
    <location>
        <begin position="206"/>
        <end position="218"/>
    </location>
</feature>
<feature type="compositionally biased region" description="Polar residues" evidence="1">
    <location>
        <begin position="163"/>
        <end position="172"/>
    </location>
</feature>
<feature type="region of interest" description="Disordered" evidence="1">
    <location>
        <begin position="91"/>
        <end position="113"/>
    </location>
</feature>
<proteinExistence type="predicted"/>
<dbReference type="EMBL" id="JAINUG010000171">
    <property type="protein sequence ID" value="KAJ8390266.1"/>
    <property type="molecule type" value="Genomic_DNA"/>
</dbReference>
<evidence type="ECO:0000313" key="2">
    <source>
        <dbReference type="EMBL" id="KAJ8390266.1"/>
    </source>
</evidence>
<organism evidence="2 3">
    <name type="scientific">Aldrovandia affinis</name>
    <dbReference type="NCBI Taxonomy" id="143900"/>
    <lineage>
        <taxon>Eukaryota</taxon>
        <taxon>Metazoa</taxon>
        <taxon>Chordata</taxon>
        <taxon>Craniata</taxon>
        <taxon>Vertebrata</taxon>
        <taxon>Euteleostomi</taxon>
        <taxon>Actinopterygii</taxon>
        <taxon>Neopterygii</taxon>
        <taxon>Teleostei</taxon>
        <taxon>Notacanthiformes</taxon>
        <taxon>Halosauridae</taxon>
        <taxon>Aldrovandia</taxon>
    </lineage>
</organism>
<dbReference type="Proteomes" id="UP001221898">
    <property type="component" value="Unassembled WGS sequence"/>
</dbReference>
<feature type="region of interest" description="Disordered" evidence="1">
    <location>
        <begin position="1"/>
        <end position="23"/>
    </location>
</feature>
<sequence>MLDRFPPPVKLKGKGWTRSPEPAGPSIALRHCGVCPWRGSGDKAACAGIQESRWKHIPARRGLGEEAKVGRAAQRSGGEGADLIGLRRWSGRRRESGPGHATGGLTTARVTAERPPAERTLCCPGLLTLRHATFSQGSFHSSQLAHCHPFAQQPRGPAPRGPETNTQATRLTQRPRERGPACPFGCSRSVNRDGGGSRINRNGEPRSPPWPPHPPQCTTPPLKAFEPERPPQTNPLTAK</sequence>
<name>A0AAD7WAS8_9TELE</name>
<dbReference type="AlphaFoldDB" id="A0AAD7WAS8"/>
<feature type="region of interest" description="Disordered" evidence="1">
    <location>
        <begin position="149"/>
        <end position="239"/>
    </location>
</feature>
<accession>A0AAD7WAS8</accession>
<gene>
    <name evidence="2" type="ORF">AAFF_G00108350</name>
</gene>
<evidence type="ECO:0000313" key="3">
    <source>
        <dbReference type="Proteomes" id="UP001221898"/>
    </source>
</evidence>
<comment type="caution">
    <text evidence="2">The sequence shown here is derived from an EMBL/GenBank/DDBJ whole genome shotgun (WGS) entry which is preliminary data.</text>
</comment>
<reference evidence="2" key="1">
    <citation type="journal article" date="2023" name="Science">
        <title>Genome structures resolve the early diversification of teleost fishes.</title>
        <authorList>
            <person name="Parey E."/>
            <person name="Louis A."/>
            <person name="Montfort J."/>
            <person name="Bouchez O."/>
            <person name="Roques C."/>
            <person name="Iampietro C."/>
            <person name="Lluch J."/>
            <person name="Castinel A."/>
            <person name="Donnadieu C."/>
            <person name="Desvignes T."/>
            <person name="Floi Bucao C."/>
            <person name="Jouanno E."/>
            <person name="Wen M."/>
            <person name="Mejri S."/>
            <person name="Dirks R."/>
            <person name="Jansen H."/>
            <person name="Henkel C."/>
            <person name="Chen W.J."/>
            <person name="Zahm M."/>
            <person name="Cabau C."/>
            <person name="Klopp C."/>
            <person name="Thompson A.W."/>
            <person name="Robinson-Rechavi M."/>
            <person name="Braasch I."/>
            <person name="Lecointre G."/>
            <person name="Bobe J."/>
            <person name="Postlethwait J.H."/>
            <person name="Berthelot C."/>
            <person name="Roest Crollius H."/>
            <person name="Guiguen Y."/>
        </authorList>
    </citation>
    <scope>NUCLEOTIDE SEQUENCE</scope>
    <source>
        <strain evidence="2">NC1722</strain>
    </source>
</reference>
<protein>
    <submittedName>
        <fullName evidence="2">Uncharacterized protein</fullName>
    </submittedName>
</protein>
<keyword evidence="3" id="KW-1185">Reference proteome</keyword>